<dbReference type="InterPro" id="IPR016205">
    <property type="entry name" value="Glycerol_DH"/>
</dbReference>
<evidence type="ECO:0000256" key="2">
    <source>
        <dbReference type="ARBA" id="ARBA00022723"/>
    </source>
</evidence>
<evidence type="ECO:0000259" key="12">
    <source>
        <dbReference type="Pfam" id="PF00465"/>
    </source>
</evidence>
<gene>
    <name evidence="13" type="primary">gldA</name>
    <name evidence="13" type="ORF">KL86CLO1_12808</name>
</gene>
<feature type="binding site" evidence="9">
    <location>
        <position position="279"/>
    </location>
    <ligand>
        <name>glycerol</name>
        <dbReference type="ChEBI" id="CHEBI:17754"/>
    </ligand>
</feature>
<evidence type="ECO:0000256" key="4">
    <source>
        <dbReference type="ARBA" id="ARBA00023027"/>
    </source>
</evidence>
<feature type="domain" description="Alcohol dehydrogenase iron-type/glycerol dehydrogenase GldA" evidence="12">
    <location>
        <begin position="14"/>
        <end position="160"/>
    </location>
</feature>
<accession>A0A212KEE0</accession>
<evidence type="ECO:0000256" key="6">
    <source>
        <dbReference type="ARBA" id="ARBA00039147"/>
    </source>
</evidence>
<feature type="binding site" evidence="11">
    <location>
        <position position="137"/>
    </location>
    <ligand>
        <name>NAD(+)</name>
        <dbReference type="ChEBI" id="CHEBI:57540"/>
    </ligand>
</feature>
<keyword evidence="2 9" id="KW-0479">Metal-binding</keyword>
<dbReference type="PIRSF" id="PIRSF000112">
    <property type="entry name" value="Glycerol_dehydrogenase"/>
    <property type="match status" value="1"/>
</dbReference>
<dbReference type="PANTHER" id="PTHR43616:SF5">
    <property type="entry name" value="GLYCEROL DEHYDROGENASE 1"/>
    <property type="match status" value="1"/>
</dbReference>
<evidence type="ECO:0000256" key="1">
    <source>
        <dbReference type="ARBA" id="ARBA00007358"/>
    </source>
</evidence>
<organism evidence="13">
    <name type="scientific">uncultured Eubacteriales bacterium</name>
    <dbReference type="NCBI Taxonomy" id="172733"/>
    <lineage>
        <taxon>Bacteria</taxon>
        <taxon>Bacillati</taxon>
        <taxon>Bacillota</taxon>
        <taxon>Clostridia</taxon>
        <taxon>Eubacteriales</taxon>
        <taxon>environmental samples</taxon>
    </lineage>
</organism>
<evidence type="ECO:0000256" key="5">
    <source>
        <dbReference type="ARBA" id="ARBA00037918"/>
    </source>
</evidence>
<dbReference type="Gene3D" id="1.20.1090.10">
    <property type="entry name" value="Dehydroquinate synthase-like - alpha domain"/>
    <property type="match status" value="1"/>
</dbReference>
<evidence type="ECO:0000256" key="10">
    <source>
        <dbReference type="PIRSR" id="PIRSR000112-2"/>
    </source>
</evidence>
<proteinExistence type="inferred from homology"/>
<feature type="binding site" evidence="9">
    <location>
        <position position="177"/>
    </location>
    <ligand>
        <name>glycerol</name>
        <dbReference type="ChEBI" id="CHEBI:17754"/>
    </ligand>
</feature>
<dbReference type="GO" id="GO:0008888">
    <property type="term" value="F:glycerol dehydrogenase (NAD+) activity"/>
    <property type="evidence" value="ECO:0007669"/>
    <property type="project" value="UniProtKB-EC"/>
</dbReference>
<evidence type="ECO:0000256" key="8">
    <source>
        <dbReference type="ARBA" id="ARBA00049006"/>
    </source>
</evidence>
<feature type="binding site" evidence="11">
    <location>
        <begin position="122"/>
        <end position="125"/>
    </location>
    <ligand>
        <name>NAD(+)</name>
        <dbReference type="ChEBI" id="CHEBI:57540"/>
    </ligand>
</feature>
<dbReference type="PROSITE" id="PS00913">
    <property type="entry name" value="ADH_IRON_1"/>
    <property type="match status" value="1"/>
</dbReference>
<keyword evidence="4 11" id="KW-0520">NAD</keyword>
<comment type="cofactor">
    <cofactor evidence="9">
        <name>Zn(2+)</name>
        <dbReference type="ChEBI" id="CHEBI:29105"/>
    </cofactor>
    <text evidence="9">Binds 1 zinc ion per subunit.</text>
</comment>
<evidence type="ECO:0000256" key="9">
    <source>
        <dbReference type="PIRSR" id="PIRSR000112-1"/>
    </source>
</evidence>
<feature type="binding site" evidence="11">
    <location>
        <position position="43"/>
    </location>
    <ligand>
        <name>NAD(+)</name>
        <dbReference type="ChEBI" id="CHEBI:57540"/>
    </ligand>
</feature>
<dbReference type="InterPro" id="IPR018211">
    <property type="entry name" value="ADH_Fe_CS"/>
</dbReference>
<sequence length="370" mass="39706">MSMLSHTTRAWGSPSRYVQGRDELSNMKKHTDIYGKKVFFLIDAFFYDSFAAKFSALYAGSENEILCEKFGGQTTEAEILRCTDVAADLTPDVVVGIGGGKTMDTAKAVADNYGAATVIIPTTASTDAPAMGLSVIYTEEGEHIGARHYKKNPDLVLLDTEVIAKAPVRFLVAGMGDALATFPECRANEQSFSPNYVNSGYRQTVAGYVISQACHEVILSKGVSAYHSAKLGLCTPDLEDVVEANTLLSGLGVQNTSCAGAHSIAEGITVLPPCARLLHGEVVAFGVLVQLIVEGAESEELDQLYTFFNTVGLPTTFEDLGIPDATEADIMAVAEASMRSYWDVEPFPVTPRMVFDGIMLANTLGKLKKN</sequence>
<comment type="similarity">
    <text evidence="1">Belongs to the iron-containing alcohol dehydrogenase family.</text>
</comment>
<comment type="catalytic activity">
    <reaction evidence="8">
        <text>glycerol + NAD(+) = dihydroxyacetone + NADH + H(+)</text>
        <dbReference type="Rhea" id="RHEA:13769"/>
        <dbReference type="ChEBI" id="CHEBI:15378"/>
        <dbReference type="ChEBI" id="CHEBI:16016"/>
        <dbReference type="ChEBI" id="CHEBI:17754"/>
        <dbReference type="ChEBI" id="CHEBI:57540"/>
        <dbReference type="ChEBI" id="CHEBI:57945"/>
        <dbReference type="EC" id="1.1.1.6"/>
    </reaction>
</comment>
<keyword evidence="3 13" id="KW-0560">Oxidoreductase</keyword>
<protein>
    <recommendedName>
        <fullName evidence="7">Glycerol dehydrogenase</fullName>
        <ecNumber evidence="6">1.1.1.6</ecNumber>
    </recommendedName>
</protein>
<feature type="binding site" evidence="9">
    <location>
        <position position="262"/>
    </location>
    <ligand>
        <name>glycerol</name>
        <dbReference type="ChEBI" id="CHEBI:17754"/>
    </ligand>
</feature>
<evidence type="ECO:0000256" key="11">
    <source>
        <dbReference type="PIRSR" id="PIRSR000112-3"/>
    </source>
</evidence>
<dbReference type="GO" id="GO:0046872">
    <property type="term" value="F:metal ion binding"/>
    <property type="evidence" value="ECO:0007669"/>
    <property type="project" value="UniProtKB-KW"/>
</dbReference>
<feature type="binding site" evidence="11">
    <location>
        <begin position="100"/>
        <end position="104"/>
    </location>
    <ligand>
        <name>NAD(+)</name>
        <dbReference type="ChEBI" id="CHEBI:57540"/>
    </ligand>
</feature>
<dbReference type="NCBIfam" id="NF006941">
    <property type="entry name" value="PRK09423.1"/>
    <property type="match status" value="1"/>
</dbReference>
<dbReference type="PANTHER" id="PTHR43616">
    <property type="entry name" value="GLYCEROL DEHYDROGENASE"/>
    <property type="match status" value="1"/>
</dbReference>
<dbReference type="CDD" id="cd08170">
    <property type="entry name" value="GlyDH"/>
    <property type="match status" value="1"/>
</dbReference>
<keyword evidence="9" id="KW-0862">Zinc</keyword>
<dbReference type="InterPro" id="IPR001670">
    <property type="entry name" value="ADH_Fe/GldA"/>
</dbReference>
<dbReference type="EMBL" id="FLUN01000001">
    <property type="protein sequence ID" value="SBW10007.1"/>
    <property type="molecule type" value="Genomic_DNA"/>
</dbReference>
<name>A0A212KEE0_9FIRM</name>
<dbReference type="Gene3D" id="3.40.50.1970">
    <property type="match status" value="1"/>
</dbReference>
<comment type="pathway">
    <text evidence="5">Polyol metabolism; glycerol fermentation; glycerone phosphate from glycerol (oxidative route): step 1/2.</text>
</comment>
<reference evidence="13" key="1">
    <citation type="submission" date="2016-04" db="EMBL/GenBank/DDBJ databases">
        <authorList>
            <person name="Evans L.H."/>
            <person name="Alamgir A."/>
            <person name="Owens N."/>
            <person name="Weber N.D."/>
            <person name="Virtaneva K."/>
            <person name="Barbian K."/>
            <person name="Babar A."/>
            <person name="Rosenke K."/>
        </authorList>
    </citation>
    <scope>NUCLEOTIDE SEQUENCE</scope>
    <source>
        <strain evidence="13">86</strain>
    </source>
</reference>
<evidence type="ECO:0000256" key="3">
    <source>
        <dbReference type="ARBA" id="ARBA00023002"/>
    </source>
</evidence>
<evidence type="ECO:0000313" key="13">
    <source>
        <dbReference type="EMBL" id="SBW10007.1"/>
    </source>
</evidence>
<feature type="binding site" evidence="11">
    <location>
        <position position="133"/>
    </location>
    <ligand>
        <name>NAD(+)</name>
        <dbReference type="ChEBI" id="CHEBI:57540"/>
    </ligand>
</feature>
<dbReference type="AlphaFoldDB" id="A0A212KEE0"/>
<dbReference type="EC" id="1.1.1.6" evidence="6"/>
<dbReference type="Pfam" id="PF00465">
    <property type="entry name" value="Fe-ADH"/>
    <property type="match status" value="1"/>
</dbReference>
<feature type="binding site" evidence="10">
    <location>
        <position position="127"/>
    </location>
    <ligand>
        <name>glycerol</name>
        <dbReference type="ChEBI" id="CHEBI:17754"/>
    </ligand>
</feature>
<evidence type="ECO:0000256" key="7">
    <source>
        <dbReference type="ARBA" id="ARBA00040132"/>
    </source>
</evidence>
<dbReference type="SUPFAM" id="SSF56796">
    <property type="entry name" value="Dehydroquinate synthase-like"/>
    <property type="match status" value="1"/>
</dbReference>